<reference evidence="2" key="1">
    <citation type="submission" date="2020-07" db="EMBL/GenBank/DDBJ databases">
        <title>Vallitalea pronyensis genome.</title>
        <authorList>
            <person name="Postec A."/>
        </authorList>
    </citation>
    <scope>NUCLEOTIDE SEQUENCE</scope>
    <source>
        <strain evidence="2">FatNI3</strain>
    </source>
</reference>
<dbReference type="EMBL" id="CP058649">
    <property type="protein sequence ID" value="QUI22524.1"/>
    <property type="molecule type" value="Genomic_DNA"/>
</dbReference>
<protein>
    <submittedName>
        <fullName evidence="2">Flavodoxin</fullName>
    </submittedName>
</protein>
<organism evidence="2 3">
    <name type="scientific">Vallitalea pronyensis</name>
    <dbReference type="NCBI Taxonomy" id="1348613"/>
    <lineage>
        <taxon>Bacteria</taxon>
        <taxon>Bacillati</taxon>
        <taxon>Bacillota</taxon>
        <taxon>Clostridia</taxon>
        <taxon>Lachnospirales</taxon>
        <taxon>Vallitaleaceae</taxon>
        <taxon>Vallitalea</taxon>
    </lineage>
</organism>
<dbReference type="Pfam" id="PF12724">
    <property type="entry name" value="Flavodoxin_5"/>
    <property type="match status" value="1"/>
</dbReference>
<evidence type="ECO:0000313" key="2">
    <source>
        <dbReference type="EMBL" id="QUI22524.1"/>
    </source>
</evidence>
<sequence length="164" mass="18646">MSVLIVYGTKYGFTTQCVDALASELQDEDIKKINLQTDNLPNLSGFDKIIIGGSIYAGMLRKNVKKFCQENKGIILDKKIGLFITCASDGETAEKQLHSNFDDELYQHATVKDYLGGKFDSEKAKFFDRFIIKMVSKSNKDKPQKIFGIEKERVRLFAEKMNQL</sequence>
<dbReference type="InterPro" id="IPR029039">
    <property type="entry name" value="Flavoprotein-like_sf"/>
</dbReference>
<evidence type="ECO:0000259" key="1">
    <source>
        <dbReference type="Pfam" id="PF12724"/>
    </source>
</evidence>
<keyword evidence="3" id="KW-1185">Reference proteome</keyword>
<dbReference type="GO" id="GO:0070819">
    <property type="term" value="F:menaquinone-dependent protoporphyrinogen oxidase activity"/>
    <property type="evidence" value="ECO:0007669"/>
    <property type="project" value="TreeGrafter"/>
</dbReference>
<dbReference type="Gene3D" id="3.40.50.360">
    <property type="match status" value="1"/>
</dbReference>
<dbReference type="GO" id="GO:0010181">
    <property type="term" value="F:FMN binding"/>
    <property type="evidence" value="ECO:0007669"/>
    <property type="project" value="TreeGrafter"/>
</dbReference>
<dbReference type="InterPro" id="IPR052200">
    <property type="entry name" value="Protoporphyrinogen_IX_DH"/>
</dbReference>
<dbReference type="AlphaFoldDB" id="A0A8J8MJ01"/>
<dbReference type="Proteomes" id="UP000683246">
    <property type="component" value="Chromosome"/>
</dbReference>
<gene>
    <name evidence="2" type="ORF">HZI73_09520</name>
</gene>
<dbReference type="PANTHER" id="PTHR38030:SF2">
    <property type="entry name" value="PROTOPORPHYRINOGEN IX DEHYDROGENASE [QUINONE]"/>
    <property type="match status" value="1"/>
</dbReference>
<evidence type="ECO:0000313" key="3">
    <source>
        <dbReference type="Proteomes" id="UP000683246"/>
    </source>
</evidence>
<name>A0A8J8MJ01_9FIRM</name>
<proteinExistence type="predicted"/>
<dbReference type="InterPro" id="IPR026816">
    <property type="entry name" value="Flavodoxin_dom"/>
</dbReference>
<dbReference type="PANTHER" id="PTHR38030">
    <property type="entry name" value="PROTOPORPHYRINOGEN IX DEHYDROGENASE [MENAQUINONE]"/>
    <property type="match status" value="1"/>
</dbReference>
<dbReference type="RefSeq" id="WP_212698013.1">
    <property type="nucleotide sequence ID" value="NZ_CP058649.1"/>
</dbReference>
<dbReference type="SUPFAM" id="SSF52218">
    <property type="entry name" value="Flavoproteins"/>
    <property type="match status" value="1"/>
</dbReference>
<feature type="domain" description="Flavodoxin" evidence="1">
    <location>
        <begin position="4"/>
        <end position="143"/>
    </location>
</feature>
<dbReference type="KEGG" id="vpy:HZI73_09520"/>
<accession>A0A8J8MJ01</accession>
<dbReference type="GO" id="GO:0006783">
    <property type="term" value="P:heme biosynthetic process"/>
    <property type="evidence" value="ECO:0007669"/>
    <property type="project" value="TreeGrafter"/>
</dbReference>